<feature type="region of interest" description="Disordered" evidence="1">
    <location>
        <begin position="1"/>
        <end position="60"/>
    </location>
</feature>
<dbReference type="EMBL" id="LXQA010133003">
    <property type="protein sequence ID" value="MCI22900.1"/>
    <property type="molecule type" value="Genomic_DNA"/>
</dbReference>
<reference evidence="2 3" key="1">
    <citation type="journal article" date="2018" name="Front. Plant Sci.">
        <title>Red Clover (Trifolium pratense) and Zigzag Clover (T. medium) - A Picture of Genomic Similarities and Differences.</title>
        <authorList>
            <person name="Dluhosova J."/>
            <person name="Istvanek J."/>
            <person name="Nedelnik J."/>
            <person name="Repkova J."/>
        </authorList>
    </citation>
    <scope>NUCLEOTIDE SEQUENCE [LARGE SCALE GENOMIC DNA]</scope>
    <source>
        <strain evidence="3">cv. 10/8</strain>
        <tissue evidence="2">Leaf</tissue>
    </source>
</reference>
<organism evidence="2 3">
    <name type="scientific">Trifolium medium</name>
    <dbReference type="NCBI Taxonomy" id="97028"/>
    <lineage>
        <taxon>Eukaryota</taxon>
        <taxon>Viridiplantae</taxon>
        <taxon>Streptophyta</taxon>
        <taxon>Embryophyta</taxon>
        <taxon>Tracheophyta</taxon>
        <taxon>Spermatophyta</taxon>
        <taxon>Magnoliopsida</taxon>
        <taxon>eudicotyledons</taxon>
        <taxon>Gunneridae</taxon>
        <taxon>Pentapetalae</taxon>
        <taxon>rosids</taxon>
        <taxon>fabids</taxon>
        <taxon>Fabales</taxon>
        <taxon>Fabaceae</taxon>
        <taxon>Papilionoideae</taxon>
        <taxon>50 kb inversion clade</taxon>
        <taxon>NPAAA clade</taxon>
        <taxon>Hologalegina</taxon>
        <taxon>IRL clade</taxon>
        <taxon>Trifolieae</taxon>
        <taxon>Trifolium</taxon>
    </lineage>
</organism>
<evidence type="ECO:0000313" key="3">
    <source>
        <dbReference type="Proteomes" id="UP000265520"/>
    </source>
</evidence>
<dbReference type="Proteomes" id="UP000265520">
    <property type="component" value="Unassembled WGS sequence"/>
</dbReference>
<dbReference type="AlphaFoldDB" id="A0A392QGN2"/>
<accession>A0A392QGN2</accession>
<proteinExistence type="predicted"/>
<evidence type="ECO:0000256" key="1">
    <source>
        <dbReference type="SAM" id="MobiDB-lite"/>
    </source>
</evidence>
<keyword evidence="3" id="KW-1185">Reference proteome</keyword>
<feature type="non-terminal residue" evidence="2">
    <location>
        <position position="1"/>
    </location>
</feature>
<protein>
    <submittedName>
        <fullName evidence="2">Biotin carboxyl carrier protein of acetyl-CoA carboxylase</fullName>
    </submittedName>
</protein>
<dbReference type="Gene3D" id="2.40.50.100">
    <property type="match status" value="1"/>
</dbReference>
<comment type="caution">
    <text evidence="2">The sequence shown here is derived from an EMBL/GenBank/DDBJ whole genome shotgun (WGS) entry which is preliminary data.</text>
</comment>
<name>A0A392QGN2_9FABA</name>
<sequence>PPPPVATSAPASAPPSKAVPALPPPKSSASSHPPLKCPMAGTFYRSPGPGEPPFVKACGR</sequence>
<evidence type="ECO:0000313" key="2">
    <source>
        <dbReference type="EMBL" id="MCI22900.1"/>
    </source>
</evidence>
<feature type="compositionally biased region" description="Low complexity" evidence="1">
    <location>
        <begin position="1"/>
        <end position="20"/>
    </location>
</feature>